<sequence length="79" mass="8798">MRLLANLRPPALICPLSATFFVSSHFVALVLSFFSASETLAKEKSLAKREGKGKRRFHVDVDFTINRSTHPKIRGPLSS</sequence>
<gene>
    <name evidence="1" type="ORF">CKAN_02248300</name>
</gene>
<dbReference type="AlphaFoldDB" id="A0A3S3NE08"/>
<accession>A0A3S3NE08</accession>
<reference evidence="1 2" key="1">
    <citation type="journal article" date="2019" name="Nat. Plants">
        <title>Stout camphor tree genome fills gaps in understanding of flowering plant genome evolution.</title>
        <authorList>
            <person name="Chaw S.M."/>
            <person name="Liu Y.C."/>
            <person name="Wu Y.W."/>
            <person name="Wang H.Y."/>
            <person name="Lin C.I."/>
            <person name="Wu C.S."/>
            <person name="Ke H.M."/>
            <person name="Chang L.Y."/>
            <person name="Hsu C.Y."/>
            <person name="Yang H.T."/>
            <person name="Sudianto E."/>
            <person name="Hsu M.H."/>
            <person name="Wu K.P."/>
            <person name="Wang L.N."/>
            <person name="Leebens-Mack J.H."/>
            <person name="Tsai I.J."/>
        </authorList>
    </citation>
    <scope>NUCLEOTIDE SEQUENCE [LARGE SCALE GENOMIC DNA]</scope>
    <source>
        <strain evidence="2">cv. Chaw 1501</strain>
        <tissue evidence="1">Young leaves</tissue>
    </source>
</reference>
<protein>
    <submittedName>
        <fullName evidence="1">Uncharacterized protein</fullName>
    </submittedName>
</protein>
<proteinExistence type="predicted"/>
<keyword evidence="2" id="KW-1185">Reference proteome</keyword>
<evidence type="ECO:0000313" key="2">
    <source>
        <dbReference type="Proteomes" id="UP000283530"/>
    </source>
</evidence>
<comment type="caution">
    <text evidence="1">The sequence shown here is derived from an EMBL/GenBank/DDBJ whole genome shotgun (WGS) entry which is preliminary data.</text>
</comment>
<dbReference type="EMBL" id="QPKB01000010">
    <property type="protein sequence ID" value="RWR93242.1"/>
    <property type="molecule type" value="Genomic_DNA"/>
</dbReference>
<dbReference type="Proteomes" id="UP000283530">
    <property type="component" value="Unassembled WGS sequence"/>
</dbReference>
<organism evidence="1 2">
    <name type="scientific">Cinnamomum micranthum f. kanehirae</name>
    <dbReference type="NCBI Taxonomy" id="337451"/>
    <lineage>
        <taxon>Eukaryota</taxon>
        <taxon>Viridiplantae</taxon>
        <taxon>Streptophyta</taxon>
        <taxon>Embryophyta</taxon>
        <taxon>Tracheophyta</taxon>
        <taxon>Spermatophyta</taxon>
        <taxon>Magnoliopsida</taxon>
        <taxon>Magnoliidae</taxon>
        <taxon>Laurales</taxon>
        <taxon>Lauraceae</taxon>
        <taxon>Cinnamomum</taxon>
    </lineage>
</organism>
<evidence type="ECO:0000313" key="1">
    <source>
        <dbReference type="EMBL" id="RWR93242.1"/>
    </source>
</evidence>
<name>A0A3S3NE08_9MAGN</name>